<protein>
    <submittedName>
        <fullName evidence="1">Uncharacterized protein</fullName>
    </submittedName>
</protein>
<accession>A0ACC2F1R3</accession>
<keyword evidence="2" id="KW-1185">Reference proteome</keyword>
<name>A0ACC2F1R3_DALPE</name>
<reference evidence="1" key="1">
    <citation type="submission" date="2021-05" db="EMBL/GenBank/DDBJ databases">
        <authorList>
            <person name="Pan Q."/>
            <person name="Jouanno E."/>
            <person name="Zahm M."/>
            <person name="Klopp C."/>
            <person name="Cabau C."/>
            <person name="Louis A."/>
            <person name="Berthelot C."/>
            <person name="Parey E."/>
            <person name="Roest Crollius H."/>
            <person name="Montfort J."/>
            <person name="Robinson-Rechavi M."/>
            <person name="Bouchez O."/>
            <person name="Lampietro C."/>
            <person name="Lopez Roques C."/>
            <person name="Donnadieu C."/>
            <person name="Postlethwait J."/>
            <person name="Bobe J."/>
            <person name="Dillon D."/>
            <person name="Chandos A."/>
            <person name="von Hippel F."/>
            <person name="Guiguen Y."/>
        </authorList>
    </citation>
    <scope>NUCLEOTIDE SEQUENCE</scope>
    <source>
        <strain evidence="1">YG-Jan2019</strain>
    </source>
</reference>
<organism evidence="1 2">
    <name type="scientific">Dallia pectoralis</name>
    <name type="common">Alaska blackfish</name>
    <dbReference type="NCBI Taxonomy" id="75939"/>
    <lineage>
        <taxon>Eukaryota</taxon>
        <taxon>Metazoa</taxon>
        <taxon>Chordata</taxon>
        <taxon>Craniata</taxon>
        <taxon>Vertebrata</taxon>
        <taxon>Euteleostomi</taxon>
        <taxon>Actinopterygii</taxon>
        <taxon>Neopterygii</taxon>
        <taxon>Teleostei</taxon>
        <taxon>Protacanthopterygii</taxon>
        <taxon>Esociformes</taxon>
        <taxon>Umbridae</taxon>
        <taxon>Dallia</taxon>
    </lineage>
</organism>
<comment type="caution">
    <text evidence="1">The sequence shown here is derived from an EMBL/GenBank/DDBJ whole genome shotgun (WGS) entry which is preliminary data.</text>
</comment>
<proteinExistence type="predicted"/>
<sequence>MEGLAFVRNVQSKDRGLIRNQIGADQTPGRGGPGGAPGPITGPSQPLHSPGPLWCLQSSAFRAGESGVKFRLTVDERYRTRMSRDYGGPKLCLHPSASHGVCDPAPLPSGPAPAPQCPSARLAVSREENGHTPPYQISSLAFQMPPLLSLSLPPSPHDSMFLP</sequence>
<evidence type="ECO:0000313" key="1">
    <source>
        <dbReference type="EMBL" id="KAJ7985289.1"/>
    </source>
</evidence>
<dbReference type="Proteomes" id="UP001157502">
    <property type="component" value="Chromosome 36"/>
</dbReference>
<dbReference type="EMBL" id="CM055763">
    <property type="protein sequence ID" value="KAJ7985289.1"/>
    <property type="molecule type" value="Genomic_DNA"/>
</dbReference>
<gene>
    <name evidence="1" type="ORF">DPEC_G00350530</name>
</gene>
<evidence type="ECO:0000313" key="2">
    <source>
        <dbReference type="Proteomes" id="UP001157502"/>
    </source>
</evidence>